<dbReference type="InterPro" id="IPR020846">
    <property type="entry name" value="MFS_dom"/>
</dbReference>
<feature type="transmembrane region" description="Helical" evidence="6">
    <location>
        <begin position="124"/>
        <end position="144"/>
    </location>
</feature>
<dbReference type="InterPro" id="IPR011701">
    <property type="entry name" value="MFS"/>
</dbReference>
<comment type="caution">
    <text evidence="8">The sequence shown here is derived from an EMBL/GenBank/DDBJ whole genome shotgun (WGS) entry which is preliminary data.</text>
</comment>
<keyword evidence="5 6" id="KW-0472">Membrane</keyword>
<proteinExistence type="predicted"/>
<protein>
    <submittedName>
        <fullName evidence="8">MFS family permease</fullName>
    </submittedName>
</protein>
<feature type="domain" description="Major facilitator superfamily (MFS) profile" evidence="7">
    <location>
        <begin position="27"/>
        <end position="441"/>
    </location>
</feature>
<evidence type="ECO:0000259" key="7">
    <source>
        <dbReference type="PROSITE" id="PS50850"/>
    </source>
</evidence>
<evidence type="ECO:0000256" key="6">
    <source>
        <dbReference type="SAM" id="Phobius"/>
    </source>
</evidence>
<dbReference type="InterPro" id="IPR036259">
    <property type="entry name" value="MFS_trans_sf"/>
</dbReference>
<keyword evidence="4 6" id="KW-1133">Transmembrane helix</keyword>
<dbReference type="RefSeq" id="WP_184267612.1">
    <property type="nucleotide sequence ID" value="NZ_DAINFC010000056.1"/>
</dbReference>
<feature type="transmembrane region" description="Helical" evidence="6">
    <location>
        <begin position="21"/>
        <end position="40"/>
    </location>
</feature>
<feature type="transmembrane region" description="Helical" evidence="6">
    <location>
        <begin position="285"/>
        <end position="306"/>
    </location>
</feature>
<dbReference type="Gene3D" id="1.20.1250.20">
    <property type="entry name" value="MFS general substrate transporter like domains"/>
    <property type="match status" value="1"/>
</dbReference>
<evidence type="ECO:0000313" key="8">
    <source>
        <dbReference type="EMBL" id="MBB4797186.1"/>
    </source>
</evidence>
<dbReference type="SUPFAM" id="SSF103473">
    <property type="entry name" value="MFS general substrate transporter"/>
    <property type="match status" value="1"/>
</dbReference>
<name>A0A7W7IMS1_9CAUL</name>
<dbReference type="PANTHER" id="PTHR23505:SF79">
    <property type="entry name" value="PROTEIN SPINSTER"/>
    <property type="match status" value="1"/>
</dbReference>
<feature type="transmembrane region" description="Helical" evidence="6">
    <location>
        <begin position="93"/>
        <end position="112"/>
    </location>
</feature>
<keyword evidence="3 6" id="KW-0812">Transmembrane</keyword>
<dbReference type="PRINTS" id="PR01036">
    <property type="entry name" value="TCRTETB"/>
</dbReference>
<dbReference type="CDD" id="cd17328">
    <property type="entry name" value="MFS_spinster_like"/>
    <property type="match status" value="1"/>
</dbReference>
<evidence type="ECO:0000256" key="4">
    <source>
        <dbReference type="ARBA" id="ARBA00022989"/>
    </source>
</evidence>
<feature type="transmembrane region" description="Helical" evidence="6">
    <location>
        <begin position="414"/>
        <end position="434"/>
    </location>
</feature>
<sequence>MVGTTHKPGERSGVEPPYPPLKYAWYVIGVLFVATLLSQLDRQLPALLVKPIRAEFGISDTQFSFLQGYAFALFYTVAGLPFGWLIDRTVRRNLIIVGMVVWSVMTVLSGFAQNYNHLVLARMGVGIGEAVLAPAAYSIIADYVAPHRRGRAFSVYYLALAIGSGASLILGALIAHLVPEAGLALPFVGQMEQWRMTFLIAGAPGVLLALIVLTIREPVRRDQATGKSKAEGTWMEFLRHLGRFKSTYSRVLTYPGVVAIIGYGNLAWAPTFFDRRFDIPTKTSGLIIGVLVAVGGLAGTLASGYISDRWAAKGVPAARLRVAMLAWLLVLPTVCAWSLVGTPWLSFLLLTLVVTGFGMAQAAAPTAVQEITPNRMRGKAVALYLLFGGLVGIGFGPMSIALVTDHVFKSDAALPYALALVGAPVSLLGLWLTWSGLKPYERTARALRAED</sequence>
<dbReference type="PROSITE" id="PS50850">
    <property type="entry name" value="MFS"/>
    <property type="match status" value="1"/>
</dbReference>
<evidence type="ECO:0000256" key="3">
    <source>
        <dbReference type="ARBA" id="ARBA00022692"/>
    </source>
</evidence>
<feature type="transmembrane region" description="Helical" evidence="6">
    <location>
        <begin position="318"/>
        <end position="339"/>
    </location>
</feature>
<dbReference type="Pfam" id="PF07690">
    <property type="entry name" value="MFS_1"/>
    <property type="match status" value="1"/>
</dbReference>
<keyword evidence="9" id="KW-1185">Reference proteome</keyword>
<evidence type="ECO:0000256" key="2">
    <source>
        <dbReference type="ARBA" id="ARBA00022448"/>
    </source>
</evidence>
<feature type="transmembrane region" description="Helical" evidence="6">
    <location>
        <begin position="345"/>
        <end position="368"/>
    </location>
</feature>
<dbReference type="GO" id="GO:0016020">
    <property type="term" value="C:membrane"/>
    <property type="evidence" value="ECO:0007669"/>
    <property type="project" value="UniProtKB-SubCell"/>
</dbReference>
<evidence type="ECO:0000313" key="9">
    <source>
        <dbReference type="Proteomes" id="UP000539957"/>
    </source>
</evidence>
<feature type="transmembrane region" description="Helical" evidence="6">
    <location>
        <begin position="66"/>
        <end position="86"/>
    </location>
</feature>
<accession>A0A7W7IMS1</accession>
<dbReference type="PANTHER" id="PTHR23505">
    <property type="entry name" value="SPINSTER"/>
    <property type="match status" value="1"/>
</dbReference>
<evidence type="ECO:0000256" key="1">
    <source>
        <dbReference type="ARBA" id="ARBA00004141"/>
    </source>
</evidence>
<comment type="subcellular location">
    <subcellularLocation>
        <location evidence="1">Membrane</location>
        <topology evidence="1">Multi-pass membrane protein</topology>
    </subcellularLocation>
</comment>
<dbReference type="InterPro" id="IPR044770">
    <property type="entry name" value="MFS_spinster-like"/>
</dbReference>
<organism evidence="8 9">
    <name type="scientific">Brevundimonas bullata</name>
    <dbReference type="NCBI Taxonomy" id="13160"/>
    <lineage>
        <taxon>Bacteria</taxon>
        <taxon>Pseudomonadati</taxon>
        <taxon>Pseudomonadota</taxon>
        <taxon>Alphaproteobacteria</taxon>
        <taxon>Caulobacterales</taxon>
        <taxon>Caulobacteraceae</taxon>
        <taxon>Brevundimonas</taxon>
    </lineage>
</organism>
<feature type="transmembrane region" description="Helical" evidence="6">
    <location>
        <begin position="380"/>
        <end position="402"/>
    </location>
</feature>
<feature type="transmembrane region" description="Helical" evidence="6">
    <location>
        <begin position="198"/>
        <end position="215"/>
    </location>
</feature>
<keyword evidence="2" id="KW-0813">Transport</keyword>
<reference evidence="8 9" key="1">
    <citation type="submission" date="2020-08" db="EMBL/GenBank/DDBJ databases">
        <title>Functional genomics of gut bacteria from endangered species of beetles.</title>
        <authorList>
            <person name="Carlos-Shanley C."/>
        </authorList>
    </citation>
    <scope>NUCLEOTIDE SEQUENCE [LARGE SCALE GENOMIC DNA]</scope>
    <source>
        <strain evidence="8 9">S00123</strain>
    </source>
</reference>
<gene>
    <name evidence="8" type="ORF">HNP32_000910</name>
</gene>
<feature type="transmembrane region" description="Helical" evidence="6">
    <location>
        <begin position="251"/>
        <end position="273"/>
    </location>
</feature>
<feature type="transmembrane region" description="Helical" evidence="6">
    <location>
        <begin position="156"/>
        <end position="178"/>
    </location>
</feature>
<evidence type="ECO:0000256" key="5">
    <source>
        <dbReference type="ARBA" id="ARBA00023136"/>
    </source>
</evidence>
<dbReference type="AlphaFoldDB" id="A0A7W7IMS1"/>
<dbReference type="EMBL" id="JACHKY010000002">
    <property type="protein sequence ID" value="MBB4797186.1"/>
    <property type="molecule type" value="Genomic_DNA"/>
</dbReference>
<dbReference type="GO" id="GO:0022857">
    <property type="term" value="F:transmembrane transporter activity"/>
    <property type="evidence" value="ECO:0007669"/>
    <property type="project" value="InterPro"/>
</dbReference>
<dbReference type="Proteomes" id="UP000539957">
    <property type="component" value="Unassembled WGS sequence"/>
</dbReference>